<name>A0A0N5BBV3_STREA</name>
<evidence type="ECO:0000313" key="2">
    <source>
        <dbReference type="WBParaSite" id="SPAL_0000350500.1"/>
    </source>
</evidence>
<dbReference type="AlphaFoldDB" id="A0A0N5BBV3"/>
<dbReference type="Proteomes" id="UP000046392">
    <property type="component" value="Unplaced"/>
</dbReference>
<accession>A0A0N5BBV3</accession>
<proteinExistence type="predicted"/>
<reference evidence="2" key="1">
    <citation type="submission" date="2017-02" db="UniProtKB">
        <authorList>
            <consortium name="WormBaseParasite"/>
        </authorList>
    </citation>
    <scope>IDENTIFICATION</scope>
</reference>
<keyword evidence="1" id="KW-1185">Reference proteome</keyword>
<dbReference type="WBParaSite" id="SPAL_0000350500.1">
    <property type="protein sequence ID" value="SPAL_0000350500.1"/>
    <property type="gene ID" value="SPAL_0000350500"/>
</dbReference>
<evidence type="ECO:0000313" key="1">
    <source>
        <dbReference type="Proteomes" id="UP000046392"/>
    </source>
</evidence>
<protein>
    <submittedName>
        <fullName evidence="2">Spindle and centriole-associated protein 1</fullName>
    </submittedName>
</protein>
<organism evidence="1 2">
    <name type="scientific">Strongyloides papillosus</name>
    <name type="common">Intestinal threadworm</name>
    <dbReference type="NCBI Taxonomy" id="174720"/>
    <lineage>
        <taxon>Eukaryota</taxon>
        <taxon>Metazoa</taxon>
        <taxon>Ecdysozoa</taxon>
        <taxon>Nematoda</taxon>
        <taxon>Chromadorea</taxon>
        <taxon>Rhabditida</taxon>
        <taxon>Tylenchina</taxon>
        <taxon>Panagrolaimomorpha</taxon>
        <taxon>Strongyloidoidea</taxon>
        <taxon>Strongyloididae</taxon>
        <taxon>Strongyloides</taxon>
    </lineage>
</organism>
<sequence length="432" mass="49472">MERYNFNVHNTFTKKQEYDPLESYQNRLMSLVHDLKEEMEAGDPYEQSINEFGTAIKKLQEEYRSNLKNLTKSLKEQLSSLPRAIGSGLNMLHEAHCDQNAKIDTSLATMEVKLESSMAKIERNLDFIIDKLSDRVPICNIRNETGGDNDRHSLQKSGSFFTARSSQSSITFTDDDDTLIGHLNVEVGNDTSKNPKEIKYKPVQSNTIGESNVQSSGTTKKLKDTLKDENLRKNYCSGHGAGRISPTVKKVPFNESHRSSKETGKEDLDSTTAMIKNQSSSWTTHKRSSNIKKFIIEPKTEDEESYSIMYMSKTPCTLHYFDWILKKFAFIGEGTCKIIYNVGKDKVYHKLIFSKPKETFKFHGQIDFGRTCKNQFVLNVQNGDDIDIFKIIFNITSECDKFTDSLESLSKLCMNHPNKKNMEWAEVFKNTR</sequence>